<evidence type="ECO:0000256" key="4">
    <source>
        <dbReference type="SAM" id="SignalP"/>
    </source>
</evidence>
<reference evidence="7" key="1">
    <citation type="submission" date="2016-10" db="EMBL/GenBank/DDBJ databases">
        <authorList>
            <person name="Varghese N."/>
            <person name="Submissions S."/>
        </authorList>
    </citation>
    <scope>NUCLEOTIDE SEQUENCE [LARGE SCALE GENOMIC DNA]</scope>
    <source>
        <strain evidence="7">DSM 21789</strain>
    </source>
</reference>
<dbReference type="STRING" id="498292.SAMN05660845_0329"/>
<keyword evidence="4" id="KW-0732">Signal</keyword>
<proteinExistence type="predicted"/>
<evidence type="ECO:0000256" key="2">
    <source>
        <dbReference type="ARBA" id="ARBA00023136"/>
    </source>
</evidence>
<sequence length="700" mass="79637">MRTFPYCIILLFSFFLISAQETPKKATELNEVSITKEKKAVEQKADRTIFDFAAQSHLNSGSVLEGLKKLPGLILSDVAGMMYQGKQLDVYMDSRPLNISSNELNAFLEGMPANAVERIEVITQPGAEFPATSGGAIINIITSKKAKNYLSATYSSGLNFTSYDKLRTRFNNSLLLNAKNKYFGWQLNLGQSYRESALWSTITKNENNIITNLSNTDSDRTTRSYYAKSALNFDLKKDRLLLNYDVNYNKNNADTQGEGFGFTSNDASKTKITRQDAVATYQKRFEDKNKKLDFKFNFARNQNDFDLDSRIFNTAVLENSSLQEYLNFKIDYSQGLTILDKGKFSVGTLIDDLSFETQSLGTTNLDYTRKTTAGYLELQSTYKNFDFILGGRAEDYNITGKTNTADLIPFKQFRFFPNASLQYNFGPQIFFNANYNKKISLPSTSSLNPNNTNYQNQNVSYSGNPQLQPTIFDNYEMKISAFDYAFLGYNVSVAKNQVANRVIVNNNLVSNTSINVSEIKIHNFNFGFPLPYMLFTKGLKETLKFDVNPDKINFLYIYTGYQIHKLPDADTKGFWIINLMSQILLPKEIKFVTNYNYTTTKGNYFYYVSTQPYGHSLDISFSKKIMKDQLSVSLNFDDILNTNKQGFTSVGTSVLLESKYDTRRFGFTLNYKIPTKNKLAKEDANLLNKEKKEDNGIIAN</sequence>
<feature type="signal peptide" evidence="4">
    <location>
        <begin position="1"/>
        <end position="19"/>
    </location>
</feature>
<dbReference type="SUPFAM" id="SSF56935">
    <property type="entry name" value="Porins"/>
    <property type="match status" value="1"/>
</dbReference>
<dbReference type="GO" id="GO:0009279">
    <property type="term" value="C:cell outer membrane"/>
    <property type="evidence" value="ECO:0007669"/>
    <property type="project" value="UniProtKB-SubCell"/>
</dbReference>
<dbReference type="OrthoDB" id="721920at2"/>
<comment type="subcellular location">
    <subcellularLocation>
        <location evidence="1">Cell outer membrane</location>
    </subcellularLocation>
</comment>
<keyword evidence="6" id="KW-0675">Receptor</keyword>
<dbReference type="PANTHER" id="PTHR40980:SF4">
    <property type="entry name" value="TONB-DEPENDENT RECEPTOR-LIKE BETA-BARREL DOMAIN-CONTAINING PROTEIN"/>
    <property type="match status" value="1"/>
</dbReference>
<evidence type="ECO:0000259" key="5">
    <source>
        <dbReference type="Pfam" id="PF14905"/>
    </source>
</evidence>
<keyword evidence="7" id="KW-1185">Reference proteome</keyword>
<evidence type="ECO:0000256" key="3">
    <source>
        <dbReference type="ARBA" id="ARBA00023237"/>
    </source>
</evidence>
<keyword evidence="2" id="KW-0472">Membrane</keyword>
<dbReference type="Proteomes" id="UP000199604">
    <property type="component" value="Unassembled WGS sequence"/>
</dbReference>
<organism evidence="6 7">
    <name type="scientific">Flavobacterium swingsii</name>
    <dbReference type="NCBI Taxonomy" id="498292"/>
    <lineage>
        <taxon>Bacteria</taxon>
        <taxon>Pseudomonadati</taxon>
        <taxon>Bacteroidota</taxon>
        <taxon>Flavobacteriia</taxon>
        <taxon>Flavobacteriales</taxon>
        <taxon>Flavobacteriaceae</taxon>
        <taxon>Flavobacterium</taxon>
    </lineage>
</organism>
<evidence type="ECO:0000256" key="1">
    <source>
        <dbReference type="ARBA" id="ARBA00004442"/>
    </source>
</evidence>
<accession>A0A1I0VFD5</accession>
<dbReference type="EMBL" id="FOJT01000001">
    <property type="protein sequence ID" value="SFA74306.1"/>
    <property type="molecule type" value="Genomic_DNA"/>
</dbReference>
<evidence type="ECO:0000313" key="7">
    <source>
        <dbReference type="Proteomes" id="UP000199604"/>
    </source>
</evidence>
<gene>
    <name evidence="6" type="ORF">SAMN05660845_0329</name>
</gene>
<evidence type="ECO:0000313" key="6">
    <source>
        <dbReference type="EMBL" id="SFA74306.1"/>
    </source>
</evidence>
<dbReference type="Pfam" id="PF14905">
    <property type="entry name" value="OMP_b-brl_3"/>
    <property type="match status" value="1"/>
</dbReference>
<feature type="chain" id="PRO_5011795571" evidence="4">
    <location>
        <begin position="20"/>
        <end position="700"/>
    </location>
</feature>
<dbReference type="AlphaFoldDB" id="A0A1I0VFD5"/>
<dbReference type="InterPro" id="IPR036942">
    <property type="entry name" value="Beta-barrel_TonB_sf"/>
</dbReference>
<keyword evidence="3" id="KW-0998">Cell outer membrane</keyword>
<protein>
    <submittedName>
        <fullName evidence="6">Outer membrane receptor proteins, mostly Fe transport</fullName>
    </submittedName>
</protein>
<dbReference type="PANTHER" id="PTHR40980">
    <property type="entry name" value="PLUG DOMAIN-CONTAINING PROTEIN"/>
    <property type="match status" value="1"/>
</dbReference>
<feature type="domain" description="Outer membrane protein beta-barrel" evidence="5">
    <location>
        <begin position="283"/>
        <end position="671"/>
    </location>
</feature>
<dbReference type="InterPro" id="IPR041700">
    <property type="entry name" value="OMP_b-brl_3"/>
</dbReference>
<dbReference type="RefSeq" id="WP_091473271.1">
    <property type="nucleotide sequence ID" value="NZ_FOJT01000001.1"/>
</dbReference>
<dbReference type="Gene3D" id="2.40.170.20">
    <property type="entry name" value="TonB-dependent receptor, beta-barrel domain"/>
    <property type="match status" value="1"/>
</dbReference>
<name>A0A1I0VFD5_9FLAO</name>